<dbReference type="PANTHER" id="PTHR43018">
    <property type="entry name" value="PHOSPHO-2-DEHYDRO-3-DEOXYHEPTONATE ALDOLASE"/>
    <property type="match status" value="1"/>
</dbReference>
<protein>
    <submittedName>
        <fullName evidence="4">Phospho-2-dehydro-3-deoxyheptonate aldolase</fullName>
        <ecNumber evidence="4">2.5.1.54</ecNumber>
    </submittedName>
</protein>
<keyword evidence="5" id="KW-1185">Reference proteome</keyword>
<evidence type="ECO:0000313" key="4">
    <source>
        <dbReference type="EMBL" id="PRR73036.1"/>
    </source>
</evidence>
<sequence>MIIIMEPGATLEEQQAVIARLEREGFKVHLSRGVERTIIGAIGDKTRLKSETLAALPGVEKVVPILQPYKLAGRDFHPEDTVVPVGDLTVGGRQVHIIAGPCAVESREQLLETAMAVREAGATMLRGGAYKPRSSPYSFQGLAAKGLEFLAEARELTGLPVVTEIMDPALVTAVAQVADVLQIGSRNMQNFALLQAVGRTQKPVLLKRGLSATIEEWLLAAEYILTEGNSQVILCERGIRTFETYTRNTLDLSAVPAVKHLSHLPVIVDPSHGTGRKFMVAPMARAALAAGADGLMIEVHPNPQEALSDGPQSLTPEQFARLVQEIRPIIAAGERELGHLVS</sequence>
<dbReference type="GO" id="GO:0016832">
    <property type="term" value="F:aldehyde-lyase activity"/>
    <property type="evidence" value="ECO:0007669"/>
    <property type="project" value="InterPro"/>
</dbReference>
<gene>
    <name evidence="4" type="primary">aroF_1</name>
    <name evidence="4" type="ORF">MOST_15820</name>
</gene>
<feature type="domain" description="DAHP synthetase I/KDSA" evidence="2">
    <location>
        <begin position="92"/>
        <end position="328"/>
    </location>
</feature>
<dbReference type="AlphaFoldDB" id="A0A9X7J319"/>
<dbReference type="PANTHER" id="PTHR43018:SF2">
    <property type="entry name" value="PHOSPHO-2-DEHYDRO-3-DEOXYHEPTONATE ALDOLASE"/>
    <property type="match status" value="1"/>
</dbReference>
<evidence type="ECO:0000256" key="1">
    <source>
        <dbReference type="ARBA" id="ARBA00022679"/>
    </source>
</evidence>
<evidence type="ECO:0000259" key="3">
    <source>
        <dbReference type="Pfam" id="PF18152"/>
    </source>
</evidence>
<dbReference type="NCBIfam" id="TIGR01361">
    <property type="entry name" value="DAHP_synth_Bsub"/>
    <property type="match status" value="1"/>
</dbReference>
<dbReference type="RefSeq" id="WP_054938452.1">
    <property type="nucleotide sequence ID" value="NZ_PVXL01000043.1"/>
</dbReference>
<dbReference type="Proteomes" id="UP000239430">
    <property type="component" value="Unassembled WGS sequence"/>
</dbReference>
<dbReference type="InterPro" id="IPR041071">
    <property type="entry name" value="DAHP_snth_FXD"/>
</dbReference>
<comment type="caution">
    <text evidence="4">The sequence shown here is derived from an EMBL/GenBank/DDBJ whole genome shotgun (WGS) entry which is preliminary data.</text>
</comment>
<dbReference type="InterPro" id="IPR052899">
    <property type="entry name" value="Class-I_DAHP_synthase"/>
</dbReference>
<keyword evidence="1 4" id="KW-0808">Transferase</keyword>
<dbReference type="GO" id="GO:0003849">
    <property type="term" value="F:3-deoxy-7-phosphoheptulonate synthase activity"/>
    <property type="evidence" value="ECO:0007669"/>
    <property type="project" value="UniProtKB-EC"/>
</dbReference>
<evidence type="ECO:0000313" key="5">
    <source>
        <dbReference type="Proteomes" id="UP000239430"/>
    </source>
</evidence>
<dbReference type="EMBL" id="PVXL01000043">
    <property type="protein sequence ID" value="PRR73036.1"/>
    <property type="molecule type" value="Genomic_DNA"/>
</dbReference>
<dbReference type="InterPro" id="IPR013785">
    <property type="entry name" value="Aldolase_TIM"/>
</dbReference>
<dbReference type="Gene3D" id="3.20.20.70">
    <property type="entry name" value="Aldolase class I"/>
    <property type="match status" value="1"/>
</dbReference>
<dbReference type="GO" id="GO:0009073">
    <property type="term" value="P:aromatic amino acid family biosynthetic process"/>
    <property type="evidence" value="ECO:0007669"/>
    <property type="project" value="InterPro"/>
</dbReference>
<dbReference type="Pfam" id="PF18152">
    <property type="entry name" value="DAHP_snth_FXD"/>
    <property type="match status" value="1"/>
</dbReference>
<dbReference type="Pfam" id="PF00793">
    <property type="entry name" value="DAHP_synth_1"/>
    <property type="match status" value="1"/>
</dbReference>
<name>A0A9X7J319_9FIRM</name>
<dbReference type="InterPro" id="IPR006268">
    <property type="entry name" value="DAHP_syn_2"/>
</dbReference>
<organism evidence="4 5">
    <name type="scientific">Neomoorella stamsii</name>
    <dbReference type="NCBI Taxonomy" id="1266720"/>
    <lineage>
        <taxon>Bacteria</taxon>
        <taxon>Bacillati</taxon>
        <taxon>Bacillota</taxon>
        <taxon>Clostridia</taxon>
        <taxon>Neomoorellales</taxon>
        <taxon>Neomoorellaceae</taxon>
        <taxon>Neomoorella</taxon>
    </lineage>
</organism>
<dbReference type="NCBIfam" id="NF009239">
    <property type="entry name" value="PRK12595.1"/>
    <property type="match status" value="1"/>
</dbReference>
<dbReference type="SUPFAM" id="SSF51569">
    <property type="entry name" value="Aldolase"/>
    <property type="match status" value="1"/>
</dbReference>
<dbReference type="NCBIfam" id="NF006421">
    <property type="entry name" value="PRK08673.1"/>
    <property type="match status" value="1"/>
</dbReference>
<evidence type="ECO:0000259" key="2">
    <source>
        <dbReference type="Pfam" id="PF00793"/>
    </source>
</evidence>
<accession>A0A9X7J319</accession>
<reference evidence="4 5" key="1">
    <citation type="submission" date="2018-03" db="EMBL/GenBank/DDBJ databases">
        <title>Genome sequence of Moorella stamsii DSM 26217.</title>
        <authorList>
            <person name="Poehlein A."/>
            <person name="Daniel R."/>
        </authorList>
    </citation>
    <scope>NUCLEOTIDE SEQUENCE [LARGE SCALE GENOMIC DNA]</scope>
    <source>
        <strain evidence="5">DSM 26217</strain>
    </source>
</reference>
<dbReference type="EC" id="2.5.1.54" evidence="4"/>
<feature type="domain" description="DAHP synthase ferredoxin-like" evidence="3">
    <location>
        <begin position="1"/>
        <end position="67"/>
    </location>
</feature>
<dbReference type="Gene3D" id="3.30.70.1140">
    <property type="entry name" value="Phospho-2-dehydro-3-deoxyheptonate aldolase, domain 1"/>
    <property type="match status" value="1"/>
</dbReference>
<dbReference type="InterPro" id="IPR006218">
    <property type="entry name" value="DAHP1/KDSA"/>
</dbReference>
<proteinExistence type="predicted"/>